<reference evidence="1 2" key="1">
    <citation type="submission" date="2021-06" db="EMBL/GenBank/DDBJ databases">
        <title>Caerostris darwini draft genome.</title>
        <authorList>
            <person name="Kono N."/>
            <person name="Arakawa K."/>
        </authorList>
    </citation>
    <scope>NUCLEOTIDE SEQUENCE [LARGE SCALE GENOMIC DNA]</scope>
</reference>
<evidence type="ECO:0000313" key="2">
    <source>
        <dbReference type="Proteomes" id="UP001054837"/>
    </source>
</evidence>
<keyword evidence="2" id="KW-1185">Reference proteome</keyword>
<name>A0AAV4WUD7_9ARAC</name>
<organism evidence="1 2">
    <name type="scientific">Caerostris darwini</name>
    <dbReference type="NCBI Taxonomy" id="1538125"/>
    <lineage>
        <taxon>Eukaryota</taxon>
        <taxon>Metazoa</taxon>
        <taxon>Ecdysozoa</taxon>
        <taxon>Arthropoda</taxon>
        <taxon>Chelicerata</taxon>
        <taxon>Arachnida</taxon>
        <taxon>Araneae</taxon>
        <taxon>Araneomorphae</taxon>
        <taxon>Entelegynae</taxon>
        <taxon>Araneoidea</taxon>
        <taxon>Araneidae</taxon>
        <taxon>Caerostris</taxon>
    </lineage>
</organism>
<evidence type="ECO:0000313" key="1">
    <source>
        <dbReference type="EMBL" id="GIY85264.1"/>
    </source>
</evidence>
<dbReference type="Proteomes" id="UP001054837">
    <property type="component" value="Unassembled WGS sequence"/>
</dbReference>
<protein>
    <submittedName>
        <fullName evidence="1">Uncharacterized protein</fullName>
    </submittedName>
</protein>
<comment type="caution">
    <text evidence="1">The sequence shown here is derived from an EMBL/GenBank/DDBJ whole genome shotgun (WGS) entry which is preliminary data.</text>
</comment>
<proteinExistence type="predicted"/>
<sequence length="134" mass="14933">MFKSAKASTKCGRCYFDGGYFSFNHPILSMIFNCCDYPTLANRTGAKPITQSLAKRMGEKSSMQLLANRTGEKNIMQSLANRTGEKPIMQSLAKRMGEKSSMQSLAKRMGEKSSRTYHAVISKSYGRKIISCSH</sequence>
<dbReference type="AlphaFoldDB" id="A0AAV4WUD7"/>
<accession>A0AAV4WUD7</accession>
<gene>
    <name evidence="1" type="ORF">CDAR_508171</name>
</gene>
<dbReference type="EMBL" id="BPLQ01015031">
    <property type="protein sequence ID" value="GIY85264.1"/>
    <property type="molecule type" value="Genomic_DNA"/>
</dbReference>